<dbReference type="Pfam" id="PF09983">
    <property type="entry name" value="JetD_C"/>
    <property type="match status" value="1"/>
</dbReference>
<dbReference type="Proteomes" id="UP000185736">
    <property type="component" value="Unassembled WGS sequence"/>
</dbReference>
<reference evidence="3 4" key="1">
    <citation type="submission" date="2016-12" db="EMBL/GenBank/DDBJ databases">
        <title>Genomic comparison of strains in the 'Actinomyces naeslundii' group.</title>
        <authorList>
            <person name="Mughal S.R."/>
            <person name="Do T."/>
            <person name="Gilbert S.C."/>
            <person name="Witherden E.A."/>
            <person name="Didelot X."/>
            <person name="Beighton D."/>
        </authorList>
    </citation>
    <scope>NUCLEOTIDE SEQUENCE [LARGE SCALE GENOMIC DNA]</scope>
    <source>
        <strain evidence="3 4">S64C</strain>
    </source>
</reference>
<feature type="domain" description="Wadjet protein JetD C-terminal" evidence="1">
    <location>
        <begin position="245"/>
        <end position="427"/>
    </location>
</feature>
<dbReference type="EMBL" id="MSGO01000018">
    <property type="protein sequence ID" value="OLL15069.1"/>
    <property type="molecule type" value="Genomic_DNA"/>
</dbReference>
<dbReference type="AlphaFoldDB" id="A0A1Q8I1T4"/>
<dbReference type="Pfam" id="PF11795">
    <property type="entry name" value="DUF3322"/>
    <property type="match status" value="1"/>
</dbReference>
<evidence type="ECO:0000259" key="2">
    <source>
        <dbReference type="Pfam" id="PF11795"/>
    </source>
</evidence>
<dbReference type="RefSeq" id="WP_075248948.1">
    <property type="nucleotide sequence ID" value="NZ_MSGO01000018.1"/>
</dbReference>
<accession>A0A1Q8I1T4</accession>
<sequence length="443" mass="48825">MRDPDDLSSRAAKRYRQALPTWAADPSNARNERLVLPLDAPTEKQALNRSEEVTRWIASWRQWERMWGDHGGRLERASRRWTSMGVQQVPVRAVLDGAGAVARACGRLQHWRRAERRASRMRDVLTGLCQSLRDQDEDLGATGEGGAKAVPGDEQTDAAAAISAAIASVITTVADYSDDDVERLLGAVTWLTAHPVSGLYLRQLPLAGMDTKWLEAHRRVVLRLLGALRGEDARDVELGLLTPPRHTVRLRVLDAGLAPSGLRDLAAPVAELNRLWPAPRNGDLPQRSESVPATVVIVENLTTFLALEDCPGTVALWGAGYAVDAVSDLSWVLRAQRVLYWGDVDVDGLAILARLRSRLPQVRSILMGPEVLERYATLVVPDPAADKHEGRSVPDGLTASERWAWEVVSTRGIRLEQERVAWPHASKEVRAALQDRPGPPVIE</sequence>
<gene>
    <name evidence="3" type="ORF">BKH32_05155</name>
</gene>
<evidence type="ECO:0000313" key="4">
    <source>
        <dbReference type="Proteomes" id="UP000185736"/>
    </source>
</evidence>
<feature type="domain" description="DUF3322" evidence="2">
    <location>
        <begin position="4"/>
        <end position="225"/>
    </location>
</feature>
<proteinExistence type="predicted"/>
<dbReference type="InterPro" id="IPR024534">
    <property type="entry name" value="JetD_C"/>
</dbReference>
<comment type="caution">
    <text evidence="3">The sequence shown here is derived from an EMBL/GenBank/DDBJ whole genome shotgun (WGS) entry which is preliminary data.</text>
</comment>
<evidence type="ECO:0008006" key="5">
    <source>
        <dbReference type="Google" id="ProtNLM"/>
    </source>
</evidence>
<protein>
    <recommendedName>
        <fullName evidence="5">DUF3322 and DUF2220 domain-containing protein</fullName>
    </recommendedName>
</protein>
<organism evidence="3 4">
    <name type="scientific">Actinomyces oris</name>
    <dbReference type="NCBI Taxonomy" id="544580"/>
    <lineage>
        <taxon>Bacteria</taxon>
        <taxon>Bacillati</taxon>
        <taxon>Actinomycetota</taxon>
        <taxon>Actinomycetes</taxon>
        <taxon>Actinomycetales</taxon>
        <taxon>Actinomycetaceae</taxon>
        <taxon>Actinomyces</taxon>
    </lineage>
</organism>
<evidence type="ECO:0000313" key="3">
    <source>
        <dbReference type="EMBL" id="OLL15069.1"/>
    </source>
</evidence>
<name>A0A1Q8I1T4_9ACTO</name>
<evidence type="ECO:0000259" key="1">
    <source>
        <dbReference type="Pfam" id="PF09983"/>
    </source>
</evidence>
<dbReference type="InterPro" id="IPR024537">
    <property type="entry name" value="DUF3322"/>
</dbReference>